<dbReference type="Gene3D" id="3.40.50.2300">
    <property type="match status" value="1"/>
</dbReference>
<dbReference type="InterPro" id="IPR036095">
    <property type="entry name" value="PTS_EIIB-like_sf"/>
</dbReference>
<dbReference type="SUPFAM" id="SSF52794">
    <property type="entry name" value="PTS system IIB component-like"/>
    <property type="match status" value="1"/>
</dbReference>
<dbReference type="RefSeq" id="WP_310912547.1">
    <property type="nucleotide sequence ID" value="NZ_JAVLVT010000005.1"/>
</dbReference>
<evidence type="ECO:0000313" key="3">
    <source>
        <dbReference type="EMBL" id="MDS1270994.1"/>
    </source>
</evidence>
<evidence type="ECO:0000259" key="2">
    <source>
        <dbReference type="PROSITE" id="PS51099"/>
    </source>
</evidence>
<dbReference type="GO" id="GO:0016740">
    <property type="term" value="F:transferase activity"/>
    <property type="evidence" value="ECO:0007669"/>
    <property type="project" value="UniProtKB-KW"/>
</dbReference>
<comment type="caution">
    <text evidence="3">The sequence shown here is derived from an EMBL/GenBank/DDBJ whole genome shotgun (WGS) entry which is preliminary data.</text>
</comment>
<dbReference type="EMBL" id="JAVLVT010000005">
    <property type="protein sequence ID" value="MDS1270994.1"/>
    <property type="molecule type" value="Genomic_DNA"/>
</dbReference>
<sequence>MVILAVCGMGIGTGIVLQTNAEKAVRELGLDAEIEVTDLDAARTATSRSDLVLTSPDLARELGEVGVPVVVIDNFLDVAEIRERIAAATGHAPG</sequence>
<gene>
    <name evidence="3" type="ORF">RIF23_11860</name>
</gene>
<dbReference type="CDD" id="cd05563">
    <property type="entry name" value="PTS_IIB_ascorbate"/>
    <property type="match status" value="1"/>
</dbReference>
<keyword evidence="3" id="KW-0762">Sugar transport</keyword>
<keyword evidence="1 3" id="KW-0808">Transferase</keyword>
<reference evidence="4" key="1">
    <citation type="submission" date="2023-07" db="EMBL/GenBank/DDBJ databases">
        <title>Novel species in the genus Lipingzhangella isolated from Sambhar Salt Lake.</title>
        <authorList>
            <person name="Jiya N."/>
            <person name="Kajale S."/>
            <person name="Sharma A."/>
        </authorList>
    </citation>
    <scope>NUCLEOTIDE SEQUENCE [LARGE SCALE GENOMIC DNA]</scope>
    <source>
        <strain evidence="4">LS1_29</strain>
    </source>
</reference>
<feature type="domain" description="PTS EIIB type-2" evidence="2">
    <location>
        <begin position="1"/>
        <end position="93"/>
    </location>
</feature>
<dbReference type="InterPro" id="IPR013011">
    <property type="entry name" value="PTS_EIIB_2"/>
</dbReference>
<protein>
    <submittedName>
        <fullName evidence="3">PTS sugar transporter subunit IIB</fullName>
        <ecNumber evidence="3">2.7.1.-</ecNumber>
    </submittedName>
</protein>
<dbReference type="Proteomes" id="UP001250214">
    <property type="component" value="Unassembled WGS sequence"/>
</dbReference>
<dbReference type="EC" id="2.7.1.-" evidence="3"/>
<evidence type="ECO:0000313" key="4">
    <source>
        <dbReference type="Proteomes" id="UP001250214"/>
    </source>
</evidence>
<dbReference type="InterPro" id="IPR003501">
    <property type="entry name" value="PTS_EIIB_2/3"/>
</dbReference>
<name>A0ABU2H8S2_9ACTN</name>
<proteinExistence type="predicted"/>
<organism evidence="3 4">
    <name type="scientific">Lipingzhangella rawalii</name>
    <dbReference type="NCBI Taxonomy" id="2055835"/>
    <lineage>
        <taxon>Bacteria</taxon>
        <taxon>Bacillati</taxon>
        <taxon>Actinomycetota</taxon>
        <taxon>Actinomycetes</taxon>
        <taxon>Streptosporangiales</taxon>
        <taxon>Nocardiopsidaceae</taxon>
        <taxon>Lipingzhangella</taxon>
    </lineage>
</organism>
<keyword evidence="3" id="KW-0813">Transport</keyword>
<dbReference type="Pfam" id="PF02302">
    <property type="entry name" value="PTS_IIB"/>
    <property type="match status" value="1"/>
</dbReference>
<accession>A0ABU2H8S2</accession>
<evidence type="ECO:0000256" key="1">
    <source>
        <dbReference type="ARBA" id="ARBA00022679"/>
    </source>
</evidence>
<dbReference type="PROSITE" id="PS51099">
    <property type="entry name" value="PTS_EIIB_TYPE_2"/>
    <property type="match status" value="1"/>
</dbReference>
<keyword evidence="4" id="KW-1185">Reference proteome</keyword>